<evidence type="ECO:0000313" key="3">
    <source>
        <dbReference type="Proteomes" id="UP000663850"/>
    </source>
</evidence>
<dbReference type="EMBL" id="CAJMWZ010000681">
    <property type="protein sequence ID" value="CAE6423304.1"/>
    <property type="molecule type" value="Genomic_DNA"/>
</dbReference>
<gene>
    <name evidence="2" type="ORF">RDB_LOCUS12287</name>
</gene>
<feature type="region of interest" description="Disordered" evidence="1">
    <location>
        <begin position="76"/>
        <end position="106"/>
    </location>
</feature>
<dbReference type="AlphaFoldDB" id="A0A8H2XEQ5"/>
<protein>
    <submittedName>
        <fullName evidence="2">Uncharacterized protein</fullName>
    </submittedName>
</protein>
<accession>A0A8H2XEQ5</accession>
<feature type="region of interest" description="Disordered" evidence="1">
    <location>
        <begin position="1"/>
        <end position="24"/>
    </location>
</feature>
<reference evidence="2" key="1">
    <citation type="submission" date="2021-01" db="EMBL/GenBank/DDBJ databases">
        <authorList>
            <person name="Kaushik A."/>
        </authorList>
    </citation>
    <scope>NUCLEOTIDE SEQUENCE</scope>
    <source>
        <strain evidence="2">Type strain: AG8-Rh-89/</strain>
    </source>
</reference>
<dbReference type="Proteomes" id="UP000663850">
    <property type="component" value="Unassembled WGS sequence"/>
</dbReference>
<proteinExistence type="predicted"/>
<comment type="caution">
    <text evidence="2">The sequence shown here is derived from an EMBL/GenBank/DDBJ whole genome shotgun (WGS) entry which is preliminary data.</text>
</comment>
<sequence>MSNLYSVSNGRSHIPPPSAVSSQVPNAMSLGTEELGTAAAAAAIYLLGGPPELAIATGIVTGISTLARVARIMSPITSPTSALTEPGAEDNDRDEILEDKEEAGTK</sequence>
<evidence type="ECO:0000256" key="1">
    <source>
        <dbReference type="SAM" id="MobiDB-lite"/>
    </source>
</evidence>
<feature type="compositionally biased region" description="Acidic residues" evidence="1">
    <location>
        <begin position="87"/>
        <end position="106"/>
    </location>
</feature>
<organism evidence="2 3">
    <name type="scientific">Rhizoctonia solani</name>
    <dbReference type="NCBI Taxonomy" id="456999"/>
    <lineage>
        <taxon>Eukaryota</taxon>
        <taxon>Fungi</taxon>
        <taxon>Dikarya</taxon>
        <taxon>Basidiomycota</taxon>
        <taxon>Agaricomycotina</taxon>
        <taxon>Agaricomycetes</taxon>
        <taxon>Cantharellales</taxon>
        <taxon>Ceratobasidiaceae</taxon>
        <taxon>Rhizoctonia</taxon>
    </lineage>
</organism>
<evidence type="ECO:0000313" key="2">
    <source>
        <dbReference type="EMBL" id="CAE6423304.1"/>
    </source>
</evidence>
<name>A0A8H2XEQ5_9AGAM</name>
<feature type="compositionally biased region" description="Polar residues" evidence="1">
    <location>
        <begin position="1"/>
        <end position="11"/>
    </location>
</feature>